<dbReference type="Proteomes" id="UP000251617">
    <property type="component" value="Chromosome"/>
</dbReference>
<feature type="chain" id="PRO_5042177005" evidence="4">
    <location>
        <begin position="20"/>
        <end position="336"/>
    </location>
</feature>
<accession>A0AAD0L681</accession>
<reference evidence="6 7" key="1">
    <citation type="submission" date="2018-06" db="EMBL/GenBank/DDBJ databases">
        <title>The genome of Pseudomonas putida NX-1, a lignin degrader.</title>
        <authorList>
            <person name="Xu Z."/>
        </authorList>
    </citation>
    <scope>NUCLEOTIDE SEQUENCE [LARGE SCALE GENOMIC DNA]</scope>
    <source>
        <strain evidence="6 7">NX-1</strain>
    </source>
</reference>
<evidence type="ECO:0000256" key="1">
    <source>
        <dbReference type="ARBA" id="ARBA00004418"/>
    </source>
</evidence>
<evidence type="ECO:0000313" key="7">
    <source>
        <dbReference type="Proteomes" id="UP000251617"/>
    </source>
</evidence>
<dbReference type="GO" id="GO:0042597">
    <property type="term" value="C:periplasmic space"/>
    <property type="evidence" value="ECO:0007669"/>
    <property type="project" value="UniProtKB-SubCell"/>
</dbReference>
<dbReference type="EMBL" id="CP030750">
    <property type="protein sequence ID" value="AXA25141.1"/>
    <property type="molecule type" value="Genomic_DNA"/>
</dbReference>
<gene>
    <name evidence="6" type="ORF">C1S65_13825</name>
</gene>
<comment type="similarity">
    <text evidence="2">Belongs to the bacterial solute-binding protein SsuA/TauA family.</text>
</comment>
<protein>
    <submittedName>
        <fullName evidence="6">ABC transporter substrate-binding protein</fullName>
    </submittedName>
</protein>
<dbReference type="Pfam" id="PF09084">
    <property type="entry name" value="NMT1"/>
    <property type="match status" value="1"/>
</dbReference>
<dbReference type="GO" id="GO:0042918">
    <property type="term" value="P:alkanesulfonate transmembrane transport"/>
    <property type="evidence" value="ECO:0007669"/>
    <property type="project" value="TreeGrafter"/>
</dbReference>
<evidence type="ECO:0000256" key="2">
    <source>
        <dbReference type="ARBA" id="ARBA00010742"/>
    </source>
</evidence>
<name>A0AAD0L681_PSEPU</name>
<dbReference type="Gene3D" id="3.40.190.10">
    <property type="entry name" value="Periplasmic binding protein-like II"/>
    <property type="match status" value="2"/>
</dbReference>
<feature type="signal peptide" evidence="4">
    <location>
        <begin position="1"/>
        <end position="19"/>
    </location>
</feature>
<organism evidence="6 7">
    <name type="scientific">Pseudomonas putida</name>
    <name type="common">Arthrobacter siderocapsulatus</name>
    <dbReference type="NCBI Taxonomy" id="303"/>
    <lineage>
        <taxon>Bacteria</taxon>
        <taxon>Pseudomonadati</taxon>
        <taxon>Pseudomonadota</taxon>
        <taxon>Gammaproteobacteria</taxon>
        <taxon>Pseudomonadales</taxon>
        <taxon>Pseudomonadaceae</taxon>
        <taxon>Pseudomonas</taxon>
    </lineage>
</organism>
<proteinExistence type="inferred from homology"/>
<keyword evidence="3 4" id="KW-0732">Signal</keyword>
<evidence type="ECO:0000256" key="3">
    <source>
        <dbReference type="ARBA" id="ARBA00022729"/>
    </source>
</evidence>
<comment type="subcellular location">
    <subcellularLocation>
        <location evidence="1">Periplasm</location>
    </subcellularLocation>
</comment>
<dbReference type="SUPFAM" id="SSF53850">
    <property type="entry name" value="Periplasmic binding protein-like II"/>
    <property type="match status" value="1"/>
</dbReference>
<dbReference type="RefSeq" id="WP_112898336.1">
    <property type="nucleotide sequence ID" value="NZ_CP030750.1"/>
</dbReference>
<feature type="domain" description="SsuA/THI5-like" evidence="5">
    <location>
        <begin position="42"/>
        <end position="256"/>
    </location>
</feature>
<evidence type="ECO:0000256" key="4">
    <source>
        <dbReference type="SAM" id="SignalP"/>
    </source>
</evidence>
<evidence type="ECO:0000313" key="6">
    <source>
        <dbReference type="EMBL" id="AXA25141.1"/>
    </source>
</evidence>
<dbReference type="PANTHER" id="PTHR30024:SF47">
    <property type="entry name" value="TAURINE-BINDING PERIPLASMIC PROTEIN"/>
    <property type="match status" value="1"/>
</dbReference>
<dbReference type="InterPro" id="IPR015168">
    <property type="entry name" value="SsuA/THI5"/>
</dbReference>
<evidence type="ECO:0000259" key="5">
    <source>
        <dbReference type="Pfam" id="PF09084"/>
    </source>
</evidence>
<dbReference type="AlphaFoldDB" id="A0AAD0L681"/>
<sequence>MRAFVLSCFMLLVAAPATAKEQPPDLTPVHLGVGGQAVIYNLPLTVALEQGYFRDEGLDVKVIDFTGGGKAAQALVADAVQVVSGAYEHTLRLQARGQVLQAFVLASESPQLAMGVSSRTLANYRSIADLRGKTIGISAPGSSTQMLANRVLAQGGLSTEDVAFATVGTGATAVQAMLSGKIDALVNAEPLISLLEQQQAIRLIADARTPAGTAALFGGPMPANTLYAKNTYIQNNPQTVQALTNAMLKALTWLHDATDAEVADLVPTPYLMGDAELYRQAFRNIQPSLSVNGRFPAEGARNALQALQSFDPVMAQRQINLRATWTNQFVDQATQP</sequence>
<dbReference type="PANTHER" id="PTHR30024">
    <property type="entry name" value="ALIPHATIC SULFONATES-BINDING PROTEIN-RELATED"/>
    <property type="match status" value="1"/>
</dbReference>